<geneLocation type="plasmid" evidence="4 5">
    <name>pAS9A-2</name>
</geneLocation>
<feature type="signal peptide" evidence="3">
    <location>
        <begin position="1"/>
        <end position="30"/>
    </location>
</feature>
<evidence type="ECO:0000313" key="5">
    <source>
        <dbReference type="Proteomes" id="UP000009235"/>
    </source>
</evidence>
<feature type="chain" id="PRO_5039154517" evidence="3">
    <location>
        <begin position="31"/>
        <end position="515"/>
    </location>
</feature>
<feature type="compositionally biased region" description="Gly residues" evidence="1">
    <location>
        <begin position="405"/>
        <end position="419"/>
    </location>
</feature>
<feature type="transmembrane region" description="Helical" evidence="2">
    <location>
        <begin position="194"/>
        <end position="219"/>
    </location>
</feature>
<feature type="transmembrane region" description="Helical" evidence="2">
    <location>
        <begin position="373"/>
        <end position="392"/>
    </location>
</feature>
<keyword evidence="2" id="KW-0812">Transmembrane</keyword>
<dbReference type="HOGENOM" id="CLU_542757_0_0_11"/>
<organism evidence="4 5">
    <name type="scientific">Hoyosella subflava (strain DSM 45089 / JCM 17490 / NBRC 109087 / DQS3-9A1)</name>
    <name type="common">Amycolicicoccus subflavus</name>
    <dbReference type="NCBI Taxonomy" id="443218"/>
    <lineage>
        <taxon>Bacteria</taxon>
        <taxon>Bacillati</taxon>
        <taxon>Actinomycetota</taxon>
        <taxon>Actinomycetes</taxon>
        <taxon>Mycobacteriales</taxon>
        <taxon>Hoyosellaceae</taxon>
        <taxon>Hoyosella</taxon>
    </lineage>
</organism>
<sequence length="515" mass="50592">MVVTASVWRIVGIFVLTLALLVGSAAATFAQEADDEPEVGQSGAEALAGLVTCHPGVNVGLNTFGRTLDRIGVENNIGSNCLESAGTAGGRALEGAEEVAKRAASGAFEDMALSFGEAGATFLEWGIGLWIHVPELEEQTFRNVLSEIADYTYKVQLACLALSLIVLGGRLALARSGALRDVGEEGFKQMVRATLAAGVTTAVVTAAMRMTDGIARWFVEGTVGSDPKALVEAMVQIALYPGGTAILFVIGFIGILGGIAMLLVMIFRSGILVLAAAALPIAGAAGGTRVGSQAFDKLIAWIIAFLLIKPVGAFVIGVAALLFMKSAPSNEDSGGPFTAVAGAILLASVALVLPALMRLIVPALSTLGGGGSGLAAAAGVVAAGAAAGKLIATKGGSAAMSAGRGMSGGGPGGGRGGGAPNSPPSPPPGGGGGGAPAGFGRGGGGWGGGTAGGGSSRPGGSPSGGRDGGGRVRSGGAPSGAPQTQGGRGERTQSSRPVVATGARMPRPNTGGFRR</sequence>
<reference evidence="4 5" key="1">
    <citation type="journal article" date="2011" name="J. Bacteriol.">
        <title>Complete genome sequence of Amycolicicoccus subflavus DQS3-9A1T, an actinomycete isolated from crude oil-polluted soil.</title>
        <authorList>
            <person name="Cai M."/>
            <person name="Chen W.M."/>
            <person name="Nie Y."/>
            <person name="Chi C.Q."/>
            <person name="Wang Y.N."/>
            <person name="Tang Y.Q."/>
            <person name="Li G.Y."/>
            <person name="Wu X.L."/>
        </authorList>
    </citation>
    <scope>NUCLEOTIDE SEQUENCE [LARGE SCALE GENOMIC DNA]</scope>
    <source>
        <strain evidence="5">DSM 45089 / DQS3-9A1</strain>
        <plasmid evidence="4 5">pAS9A-2</plasmid>
    </source>
</reference>
<keyword evidence="5" id="KW-1185">Reference proteome</keyword>
<protein>
    <submittedName>
        <fullName evidence="4">Conserved hypothetical membrane protein</fullName>
    </submittedName>
</protein>
<evidence type="ECO:0000256" key="2">
    <source>
        <dbReference type="SAM" id="Phobius"/>
    </source>
</evidence>
<feature type="transmembrane region" description="Helical" evidence="2">
    <location>
        <begin position="271"/>
        <end position="292"/>
    </location>
</feature>
<feature type="compositionally biased region" description="Gly residues" evidence="1">
    <location>
        <begin position="430"/>
        <end position="473"/>
    </location>
</feature>
<keyword evidence="4" id="KW-0614">Plasmid</keyword>
<feature type="transmembrane region" description="Helical" evidence="2">
    <location>
        <begin position="155"/>
        <end position="173"/>
    </location>
</feature>
<gene>
    <name evidence="4" type="ordered locus">AS9A_P20062</name>
</gene>
<feature type="transmembrane region" description="Helical" evidence="2">
    <location>
        <begin position="298"/>
        <end position="324"/>
    </location>
</feature>
<name>F6ESI5_HOYSD</name>
<evidence type="ECO:0000256" key="1">
    <source>
        <dbReference type="SAM" id="MobiDB-lite"/>
    </source>
</evidence>
<feature type="transmembrane region" description="Helical" evidence="2">
    <location>
        <begin position="336"/>
        <end position="361"/>
    </location>
</feature>
<evidence type="ECO:0000256" key="3">
    <source>
        <dbReference type="SAM" id="SignalP"/>
    </source>
</evidence>
<dbReference type="EMBL" id="CP002788">
    <property type="protein sequence ID" value="AEF43106.1"/>
    <property type="molecule type" value="Genomic_DNA"/>
</dbReference>
<feature type="transmembrane region" description="Helical" evidence="2">
    <location>
        <begin position="239"/>
        <end position="264"/>
    </location>
</feature>
<dbReference type="KEGG" id="asd:AS9A_P20062"/>
<dbReference type="Proteomes" id="UP000009235">
    <property type="component" value="Plasmid pAS9A-2"/>
</dbReference>
<keyword evidence="2" id="KW-1133">Transmembrane helix</keyword>
<keyword evidence="3" id="KW-0732">Signal</keyword>
<keyword evidence="2" id="KW-0472">Membrane</keyword>
<feature type="region of interest" description="Disordered" evidence="1">
    <location>
        <begin position="402"/>
        <end position="515"/>
    </location>
</feature>
<accession>F6ESI5</accession>
<dbReference type="AlphaFoldDB" id="F6ESI5"/>
<evidence type="ECO:0000313" key="4">
    <source>
        <dbReference type="EMBL" id="AEF43106.1"/>
    </source>
</evidence>
<proteinExistence type="predicted"/>